<dbReference type="PANTHER" id="PTHR30055">
    <property type="entry name" value="HTH-TYPE TRANSCRIPTIONAL REGULATOR RUTR"/>
    <property type="match status" value="1"/>
</dbReference>
<keyword evidence="2 4" id="KW-0238">DNA-binding</keyword>
<evidence type="ECO:0000256" key="2">
    <source>
        <dbReference type="ARBA" id="ARBA00023125"/>
    </source>
</evidence>
<keyword evidence="7" id="KW-1185">Reference proteome</keyword>
<reference evidence="6 7" key="1">
    <citation type="submission" date="2019-08" db="EMBL/GenBank/DDBJ databases">
        <title>Bacterial whole genome sequence for Glaciihabitans sp. CHu50b-6-2.</title>
        <authorList>
            <person name="Jin L."/>
        </authorList>
    </citation>
    <scope>NUCLEOTIDE SEQUENCE [LARGE SCALE GENOMIC DNA]</scope>
    <source>
        <strain evidence="6 7">CHu50b-6-2</strain>
    </source>
</reference>
<keyword evidence="1" id="KW-0805">Transcription regulation</keyword>
<evidence type="ECO:0000313" key="7">
    <source>
        <dbReference type="Proteomes" id="UP000321379"/>
    </source>
</evidence>
<dbReference type="AlphaFoldDB" id="A0A5C8UVI7"/>
<dbReference type="EMBL" id="VRMG01000005">
    <property type="protein sequence ID" value="TXN31619.1"/>
    <property type="molecule type" value="Genomic_DNA"/>
</dbReference>
<gene>
    <name evidence="6" type="ORF">FVP33_06590</name>
</gene>
<accession>A0A5C8UVI7</accession>
<evidence type="ECO:0000256" key="3">
    <source>
        <dbReference type="ARBA" id="ARBA00023163"/>
    </source>
</evidence>
<dbReference type="GO" id="GO:0003700">
    <property type="term" value="F:DNA-binding transcription factor activity"/>
    <property type="evidence" value="ECO:0007669"/>
    <property type="project" value="TreeGrafter"/>
</dbReference>
<dbReference type="PRINTS" id="PR00455">
    <property type="entry name" value="HTHTETR"/>
</dbReference>
<dbReference type="Pfam" id="PF00440">
    <property type="entry name" value="TetR_N"/>
    <property type="match status" value="1"/>
</dbReference>
<evidence type="ECO:0000313" key="6">
    <source>
        <dbReference type="EMBL" id="TXN31619.1"/>
    </source>
</evidence>
<dbReference type="InterPro" id="IPR011075">
    <property type="entry name" value="TetR_C"/>
</dbReference>
<dbReference type="Proteomes" id="UP000321379">
    <property type="component" value="Unassembled WGS sequence"/>
</dbReference>
<dbReference type="SUPFAM" id="SSF48498">
    <property type="entry name" value="Tetracyclin repressor-like, C-terminal domain"/>
    <property type="match status" value="1"/>
</dbReference>
<dbReference type="PROSITE" id="PS50977">
    <property type="entry name" value="HTH_TETR_2"/>
    <property type="match status" value="1"/>
</dbReference>
<sequence>MLFSNKIRTSTLGQSITGLYDTQVDLETESIARRRRGRELEDALLDAAWAQMVSGGYGAFTFDAVAERAGTSKPVIYRRWQNRQELVVAAIKHFLTRTSQPIPDTGSLRGDVLALLTQANETRSTIAAVISVQLAAYHQESGTTPAELREQILRDRTLVMETIVRRAIERGEISTARVTPRIIALPLDLFRHEALMTLKAIPAETMIEIVDTIFLPLINQGSTP</sequence>
<feature type="DNA-binding region" description="H-T-H motif" evidence="4">
    <location>
        <begin position="61"/>
        <end position="80"/>
    </location>
</feature>
<feature type="domain" description="HTH tetR-type" evidence="5">
    <location>
        <begin position="38"/>
        <end position="98"/>
    </location>
</feature>
<protein>
    <submittedName>
        <fullName evidence="6">TetR/AcrR family transcriptional regulator</fullName>
    </submittedName>
</protein>
<dbReference type="Gene3D" id="1.10.357.10">
    <property type="entry name" value="Tetracycline Repressor, domain 2"/>
    <property type="match status" value="1"/>
</dbReference>
<dbReference type="InterPro" id="IPR050109">
    <property type="entry name" value="HTH-type_TetR-like_transc_reg"/>
</dbReference>
<evidence type="ECO:0000256" key="1">
    <source>
        <dbReference type="ARBA" id="ARBA00023015"/>
    </source>
</evidence>
<proteinExistence type="predicted"/>
<evidence type="ECO:0000256" key="4">
    <source>
        <dbReference type="PROSITE-ProRule" id="PRU00335"/>
    </source>
</evidence>
<name>A0A5C8UVI7_9MICO</name>
<evidence type="ECO:0000259" key="5">
    <source>
        <dbReference type="PROSITE" id="PS50977"/>
    </source>
</evidence>
<dbReference type="Gene3D" id="1.10.10.60">
    <property type="entry name" value="Homeodomain-like"/>
    <property type="match status" value="1"/>
</dbReference>
<dbReference type="InterPro" id="IPR036271">
    <property type="entry name" value="Tet_transcr_reg_TetR-rel_C_sf"/>
</dbReference>
<organism evidence="6 7">
    <name type="scientific">Lacisediminihabitans profunda</name>
    <dbReference type="NCBI Taxonomy" id="2594790"/>
    <lineage>
        <taxon>Bacteria</taxon>
        <taxon>Bacillati</taxon>
        <taxon>Actinomycetota</taxon>
        <taxon>Actinomycetes</taxon>
        <taxon>Micrococcales</taxon>
        <taxon>Microbacteriaceae</taxon>
        <taxon>Lacisediminihabitans</taxon>
    </lineage>
</organism>
<dbReference type="GO" id="GO:0000976">
    <property type="term" value="F:transcription cis-regulatory region binding"/>
    <property type="evidence" value="ECO:0007669"/>
    <property type="project" value="TreeGrafter"/>
</dbReference>
<dbReference type="InterPro" id="IPR001647">
    <property type="entry name" value="HTH_TetR"/>
</dbReference>
<keyword evidence="3" id="KW-0804">Transcription</keyword>
<dbReference type="PANTHER" id="PTHR30055:SF148">
    <property type="entry name" value="TETR-FAMILY TRANSCRIPTIONAL REGULATOR"/>
    <property type="match status" value="1"/>
</dbReference>
<dbReference type="SUPFAM" id="SSF46689">
    <property type="entry name" value="Homeodomain-like"/>
    <property type="match status" value="1"/>
</dbReference>
<dbReference type="Pfam" id="PF16859">
    <property type="entry name" value="TetR_C_11"/>
    <property type="match status" value="1"/>
</dbReference>
<comment type="caution">
    <text evidence="6">The sequence shown here is derived from an EMBL/GenBank/DDBJ whole genome shotgun (WGS) entry which is preliminary data.</text>
</comment>
<dbReference type="InterPro" id="IPR009057">
    <property type="entry name" value="Homeodomain-like_sf"/>
</dbReference>